<dbReference type="AlphaFoldDB" id="A0A8X7BEK1"/>
<comment type="caution">
    <text evidence="1">The sequence shown here is derived from an EMBL/GenBank/DDBJ whole genome shotgun (WGS) entry which is preliminary data.</text>
</comment>
<dbReference type="Proteomes" id="UP000887159">
    <property type="component" value="Unassembled WGS sequence"/>
</dbReference>
<reference evidence="1" key="1">
    <citation type="submission" date="2020-08" db="EMBL/GenBank/DDBJ databases">
        <title>Multicomponent nature underlies the extraordinary mechanical properties of spider dragline silk.</title>
        <authorList>
            <person name="Kono N."/>
            <person name="Nakamura H."/>
            <person name="Mori M."/>
            <person name="Yoshida Y."/>
            <person name="Ohtoshi R."/>
            <person name="Malay A.D."/>
            <person name="Moran D.A.P."/>
            <person name="Tomita M."/>
            <person name="Numata K."/>
            <person name="Arakawa K."/>
        </authorList>
    </citation>
    <scope>NUCLEOTIDE SEQUENCE</scope>
</reference>
<gene>
    <name evidence="1" type="primary">TCB2_34</name>
    <name evidence="1" type="ORF">TNCV_242201</name>
</gene>
<proteinExistence type="predicted"/>
<organism evidence="1 2">
    <name type="scientific">Trichonephila clavipes</name>
    <name type="common">Golden silk orbweaver</name>
    <name type="synonym">Nephila clavipes</name>
    <dbReference type="NCBI Taxonomy" id="2585209"/>
    <lineage>
        <taxon>Eukaryota</taxon>
        <taxon>Metazoa</taxon>
        <taxon>Ecdysozoa</taxon>
        <taxon>Arthropoda</taxon>
        <taxon>Chelicerata</taxon>
        <taxon>Arachnida</taxon>
        <taxon>Araneae</taxon>
        <taxon>Araneomorphae</taxon>
        <taxon>Entelegynae</taxon>
        <taxon>Araneoidea</taxon>
        <taxon>Nephilidae</taxon>
        <taxon>Trichonephila</taxon>
    </lineage>
</organism>
<name>A0A8X7BEK1_TRICX</name>
<evidence type="ECO:0000313" key="2">
    <source>
        <dbReference type="Proteomes" id="UP000887159"/>
    </source>
</evidence>
<evidence type="ECO:0000313" key="1">
    <source>
        <dbReference type="EMBL" id="GFY27754.1"/>
    </source>
</evidence>
<accession>A0A8X7BEK1</accession>
<dbReference type="EMBL" id="BMAU01021381">
    <property type="protein sequence ID" value="GFY27754.1"/>
    <property type="molecule type" value="Genomic_DNA"/>
</dbReference>
<keyword evidence="2" id="KW-1185">Reference proteome</keyword>
<sequence length="114" mass="13458">MLQHRSSAELQRRMRTGICQLLPKETDGARHQTCLVSYRYDSFKADRVQTLRAYWSICSFSLQSESRRTFIWRAPGTRYHQENTVERHRYGGAGGLTFRKELLLLPELTSMYRV</sequence>
<protein>
    <submittedName>
        <fullName evidence="1">Transposable element Tcb2 transposase</fullName>
    </submittedName>
</protein>